<name>A0A3B1BZP0_9ZZZZ</name>
<feature type="transmembrane region" description="Helical" evidence="1">
    <location>
        <begin position="438"/>
        <end position="457"/>
    </location>
</feature>
<dbReference type="AlphaFoldDB" id="A0A3B1BZP0"/>
<dbReference type="EMBL" id="UOGC01000153">
    <property type="protein sequence ID" value="VAX23766.1"/>
    <property type="molecule type" value="Genomic_DNA"/>
</dbReference>
<proteinExistence type="predicted"/>
<organism evidence="2">
    <name type="scientific">hydrothermal vent metagenome</name>
    <dbReference type="NCBI Taxonomy" id="652676"/>
    <lineage>
        <taxon>unclassified sequences</taxon>
        <taxon>metagenomes</taxon>
        <taxon>ecological metagenomes</taxon>
    </lineage>
</organism>
<evidence type="ECO:0000313" key="2">
    <source>
        <dbReference type="EMBL" id="VAX23766.1"/>
    </source>
</evidence>
<gene>
    <name evidence="2" type="ORF">MNBD_NITROSPINAE01-920</name>
</gene>
<evidence type="ECO:0000256" key="1">
    <source>
        <dbReference type="SAM" id="Phobius"/>
    </source>
</evidence>
<dbReference type="PANTHER" id="PTHR40940">
    <property type="entry name" value="PROTEIN BATD-RELATED"/>
    <property type="match status" value="1"/>
</dbReference>
<reference evidence="2" key="1">
    <citation type="submission" date="2018-06" db="EMBL/GenBank/DDBJ databases">
        <authorList>
            <person name="Zhirakovskaya E."/>
        </authorList>
    </citation>
    <scope>NUCLEOTIDE SEQUENCE</scope>
</reference>
<accession>A0A3B1BZP0</accession>
<protein>
    <recommendedName>
        <fullName evidence="3">Protein BatD</fullName>
    </recommendedName>
</protein>
<dbReference type="InterPro" id="IPR025738">
    <property type="entry name" value="BatD"/>
</dbReference>
<keyword evidence="1" id="KW-0472">Membrane</keyword>
<sequence>MAQSAFADIKLSAKAEPAILPPGEALRLVITVEGEGSLSLPDPVLPRLKGFEIVGRSTNQQISVVGLSSVAITKSVVYQLVVPKEGVFTIPPVTLTYDGKRYETEPITITADPNAPTSKSPRTARRRSPSFYSLFDRPPFQRADRGIKKDDLIFTAEFDKNRAVPYEQVIVTYSFYQAIDIWENPDLDKPDFKGFWVENMEFLNGRKEKTTKATIGDKTYRVTQVRFALIPLTPGAHEVAPATLLAQVDPWSNPIRLRTQPYTINVEPFPTANKPAGFQNMVGDYEVSASVKPDKPEVNGGATLTIVIEGEGYLKPVPAPPAPVIDGFEIFDPQVKDTLDKSGARAKIKRVIEYPMIPRRAGKVTIPPIEFAWYDPDLDEYVKKATKAIELDVKPAATAPPAPVAEGDVVQMAGSIRFIKPDVQKLEDYGTPLHRSPWFFVFLLVPLPMILASYMSARKREKLATDTAYSRLLNAAKNASRQLDEIKNISDPKDFYAGLDKTVRGYLADLWNIPAPAINEDLVKLKLKSSENGIVSDITELLNSVKMARYAPTSSTDMARDIEKAKDVIKKMEKQG</sequence>
<evidence type="ECO:0008006" key="3">
    <source>
        <dbReference type="Google" id="ProtNLM"/>
    </source>
</evidence>
<dbReference type="PANTHER" id="PTHR40940:SF2">
    <property type="entry name" value="BATD"/>
    <property type="match status" value="1"/>
</dbReference>
<keyword evidence="1" id="KW-0812">Transmembrane</keyword>
<dbReference type="Pfam" id="PF13584">
    <property type="entry name" value="BatD"/>
    <property type="match status" value="2"/>
</dbReference>
<keyword evidence="1" id="KW-1133">Transmembrane helix</keyword>